<dbReference type="GO" id="GO:0009279">
    <property type="term" value="C:cell outer membrane"/>
    <property type="evidence" value="ECO:0007669"/>
    <property type="project" value="UniProtKB-SubCell"/>
</dbReference>
<dbReference type="PANTHER" id="PTHR30069:SF29">
    <property type="entry name" value="HEMOGLOBIN AND HEMOGLOBIN-HAPTOGLOBIN-BINDING PROTEIN 1-RELATED"/>
    <property type="match status" value="1"/>
</dbReference>
<comment type="caution">
    <text evidence="5">The sequence shown here is derived from an EMBL/GenBank/DDBJ whole genome shotgun (WGS) entry which is preliminary data.</text>
</comment>
<evidence type="ECO:0000256" key="3">
    <source>
        <dbReference type="SAM" id="SignalP"/>
    </source>
</evidence>
<evidence type="ECO:0000259" key="4">
    <source>
        <dbReference type="Pfam" id="PF07715"/>
    </source>
</evidence>
<dbReference type="InterPro" id="IPR039426">
    <property type="entry name" value="TonB-dep_rcpt-like"/>
</dbReference>
<proteinExistence type="inferred from homology"/>
<dbReference type="InterPro" id="IPR012910">
    <property type="entry name" value="Plug_dom"/>
</dbReference>
<dbReference type="PROSITE" id="PS52016">
    <property type="entry name" value="TONB_DEPENDENT_REC_3"/>
    <property type="match status" value="1"/>
</dbReference>
<dbReference type="AlphaFoldDB" id="A0A538SCR1"/>
<feature type="chain" id="PRO_5022196809" evidence="3">
    <location>
        <begin position="44"/>
        <end position="261"/>
    </location>
</feature>
<gene>
    <name evidence="5" type="ORF">E6K72_12515</name>
</gene>
<dbReference type="EMBL" id="VBOS01000458">
    <property type="protein sequence ID" value="TMQ49157.1"/>
    <property type="molecule type" value="Genomic_DNA"/>
</dbReference>
<dbReference type="Pfam" id="PF07715">
    <property type="entry name" value="Plug"/>
    <property type="match status" value="1"/>
</dbReference>
<feature type="domain" description="TonB-dependent receptor plug" evidence="4">
    <location>
        <begin position="73"/>
        <end position="181"/>
    </location>
</feature>
<dbReference type="Proteomes" id="UP000317716">
    <property type="component" value="Unassembled WGS sequence"/>
</dbReference>
<sequence>MRNRNAVPSAAPAGTPPPPLLSRPRVVALLVATLSMAAPPARAAAPSPAAGDTLKQVVPLPEVVVSTTRAGERSPVARSTLTRAEIQRVNWGQDTPMALATLPGAYAYSDAGNGIGYSYLSLRGFPQRRISVLINGVPLNDPESHEVYWIDHPDLLSSTADAQVQRGVGAALYGAASVGGAVSLETPSFGEQRSVRASLAYGDYRTRRFMVEMDSGRLPDGWNYYGRYSRIETDGYRDQSWSRLWSYDLGVRRMLGDHSLR</sequence>
<dbReference type="GO" id="GO:0044718">
    <property type="term" value="P:siderophore transmembrane transport"/>
    <property type="evidence" value="ECO:0007669"/>
    <property type="project" value="TreeGrafter"/>
</dbReference>
<keyword evidence="2" id="KW-0813">Transport</keyword>
<evidence type="ECO:0000256" key="1">
    <source>
        <dbReference type="ARBA" id="ARBA00022729"/>
    </source>
</evidence>
<feature type="signal peptide" evidence="3">
    <location>
        <begin position="1"/>
        <end position="43"/>
    </location>
</feature>
<dbReference type="PANTHER" id="PTHR30069">
    <property type="entry name" value="TONB-DEPENDENT OUTER MEMBRANE RECEPTOR"/>
    <property type="match status" value="1"/>
</dbReference>
<organism evidence="5 6">
    <name type="scientific">Eiseniibacteriota bacterium</name>
    <dbReference type="NCBI Taxonomy" id="2212470"/>
    <lineage>
        <taxon>Bacteria</taxon>
        <taxon>Candidatus Eiseniibacteriota</taxon>
    </lineage>
</organism>
<accession>A0A538SCR1</accession>
<evidence type="ECO:0000256" key="2">
    <source>
        <dbReference type="PROSITE-ProRule" id="PRU01360"/>
    </source>
</evidence>
<keyword evidence="2" id="KW-1134">Transmembrane beta strand</keyword>
<keyword evidence="2" id="KW-0812">Transmembrane</keyword>
<evidence type="ECO:0000313" key="6">
    <source>
        <dbReference type="Proteomes" id="UP000317716"/>
    </source>
</evidence>
<comment type="subcellular location">
    <subcellularLocation>
        <location evidence="2">Cell outer membrane</location>
        <topology evidence="2">Multi-pass membrane protein</topology>
    </subcellularLocation>
</comment>
<dbReference type="SUPFAM" id="SSF56935">
    <property type="entry name" value="Porins"/>
    <property type="match status" value="1"/>
</dbReference>
<name>A0A538SCR1_UNCEI</name>
<keyword evidence="2" id="KW-0472">Membrane</keyword>
<dbReference type="Gene3D" id="2.170.130.10">
    <property type="entry name" value="TonB-dependent receptor, plug domain"/>
    <property type="match status" value="1"/>
</dbReference>
<comment type="similarity">
    <text evidence="2">Belongs to the TonB-dependent receptor family.</text>
</comment>
<reference evidence="5 6" key="1">
    <citation type="journal article" date="2019" name="Nat. Microbiol.">
        <title>Mediterranean grassland soil C-N compound turnover is dependent on rainfall and depth, and is mediated by genomically divergent microorganisms.</title>
        <authorList>
            <person name="Diamond S."/>
            <person name="Andeer P.F."/>
            <person name="Li Z."/>
            <person name="Crits-Christoph A."/>
            <person name="Burstein D."/>
            <person name="Anantharaman K."/>
            <person name="Lane K.R."/>
            <person name="Thomas B.C."/>
            <person name="Pan C."/>
            <person name="Northen T.R."/>
            <person name="Banfield J.F."/>
        </authorList>
    </citation>
    <scope>NUCLEOTIDE SEQUENCE [LARGE SCALE GENOMIC DNA]</scope>
    <source>
        <strain evidence="5">WS_2</strain>
    </source>
</reference>
<protein>
    <submittedName>
        <fullName evidence="5">Plug domain-containing protein</fullName>
    </submittedName>
</protein>
<evidence type="ECO:0000313" key="5">
    <source>
        <dbReference type="EMBL" id="TMQ49157.1"/>
    </source>
</evidence>
<dbReference type="InterPro" id="IPR037066">
    <property type="entry name" value="Plug_dom_sf"/>
</dbReference>
<keyword evidence="2" id="KW-0998">Cell outer membrane</keyword>
<keyword evidence="1 3" id="KW-0732">Signal</keyword>
<feature type="non-terminal residue" evidence="5">
    <location>
        <position position="261"/>
    </location>
</feature>
<dbReference type="GO" id="GO:0015344">
    <property type="term" value="F:siderophore uptake transmembrane transporter activity"/>
    <property type="evidence" value="ECO:0007669"/>
    <property type="project" value="TreeGrafter"/>
</dbReference>